<keyword evidence="4" id="KW-0804">Transcription</keyword>
<dbReference type="Pfam" id="PF00172">
    <property type="entry name" value="Zn_clus"/>
    <property type="match status" value="1"/>
</dbReference>
<sequence length="445" mass="51144">MEILNELPFLRNCPLCEKLYTQEHSFNRHIKYCQRAQAKRKGRQRSCLSCNKAKAKCSFGQPCSRCGKKDLACIYDQPNRRQASSELGRAQQQVVWIGDGNSQQVSEITTAPSHSSLDLDIFTLDPNPEECSFENLPVSDITISAQRPIQSYLPIPENVSETQIAIKSLSAKADLTRLPYQREASHHAAKLVLQTLYAFPQMMLRRKTFPPFIHPHWHEPCLPEILANCMSIAQLFAARTAETRAFLWRTINAEEQRFRENYMSFSAREIQMSVQSLIIYMIMAIIDQDEYTKQRGTRLLDTVETLSSRFLTFVGSYSQTERAEPSLTWEDWIFAESRRRMASLWIVISAVIFIDNDIPCRGCGPLEHLPLLSSKMLWEAQTREEWQLEKALYDVGNPVMTLGALFKAKRNPEDPLHAQELQCWEAGTDKLAIMLDIATQFVWAR</sequence>
<evidence type="ECO:0000256" key="5">
    <source>
        <dbReference type="ARBA" id="ARBA00023242"/>
    </source>
</evidence>
<dbReference type="PROSITE" id="PS50048">
    <property type="entry name" value="ZN2_CY6_FUNGAL_2"/>
    <property type="match status" value="1"/>
</dbReference>
<comment type="caution">
    <text evidence="7">The sequence shown here is derived from an EMBL/GenBank/DDBJ whole genome shotgun (WGS) entry which is preliminary data.</text>
</comment>
<dbReference type="SUPFAM" id="SSF57701">
    <property type="entry name" value="Zn2/Cys6 DNA-binding domain"/>
    <property type="match status" value="1"/>
</dbReference>
<feature type="domain" description="Zn(2)-C6 fungal-type" evidence="6">
    <location>
        <begin position="46"/>
        <end position="75"/>
    </location>
</feature>
<reference evidence="7 8" key="1">
    <citation type="submission" date="2017-06" db="EMBL/GenBank/DDBJ databases">
        <title>Comparative genomic analysis of Ambrosia Fusariam Clade fungi.</title>
        <authorList>
            <person name="Stajich J.E."/>
            <person name="Carrillo J."/>
            <person name="Kijimoto T."/>
            <person name="Eskalen A."/>
            <person name="O'Donnell K."/>
            <person name="Kasson M."/>
        </authorList>
    </citation>
    <scope>NUCLEOTIDE SEQUENCE [LARGE SCALE GENOMIC DNA]</scope>
    <source>
        <strain evidence="7 8">UCR1854</strain>
    </source>
</reference>
<dbReference type="GO" id="GO:0008270">
    <property type="term" value="F:zinc ion binding"/>
    <property type="evidence" value="ECO:0007669"/>
    <property type="project" value="InterPro"/>
</dbReference>
<dbReference type="Gene3D" id="4.10.240.10">
    <property type="entry name" value="Zn(2)-C6 fungal-type DNA-binding domain"/>
    <property type="match status" value="1"/>
</dbReference>
<accession>A0A430LHA4</accession>
<dbReference type="AlphaFoldDB" id="A0A430LHA4"/>
<dbReference type="InterPro" id="IPR001138">
    <property type="entry name" value="Zn2Cys6_DnaBD"/>
</dbReference>
<evidence type="ECO:0000256" key="4">
    <source>
        <dbReference type="ARBA" id="ARBA00023163"/>
    </source>
</evidence>
<dbReference type="GO" id="GO:0000981">
    <property type="term" value="F:DNA-binding transcription factor activity, RNA polymerase II-specific"/>
    <property type="evidence" value="ECO:0007669"/>
    <property type="project" value="InterPro"/>
</dbReference>
<evidence type="ECO:0000256" key="3">
    <source>
        <dbReference type="ARBA" id="ARBA00023015"/>
    </source>
</evidence>
<evidence type="ECO:0000313" key="7">
    <source>
        <dbReference type="EMBL" id="RTE75109.1"/>
    </source>
</evidence>
<evidence type="ECO:0000256" key="1">
    <source>
        <dbReference type="ARBA" id="ARBA00022723"/>
    </source>
</evidence>
<evidence type="ECO:0000256" key="2">
    <source>
        <dbReference type="ARBA" id="ARBA00022833"/>
    </source>
</evidence>
<evidence type="ECO:0000259" key="6">
    <source>
        <dbReference type="PROSITE" id="PS50048"/>
    </source>
</evidence>
<organism evidence="7 8">
    <name type="scientific">Fusarium euwallaceae</name>
    <dbReference type="NCBI Taxonomy" id="1147111"/>
    <lineage>
        <taxon>Eukaryota</taxon>
        <taxon>Fungi</taxon>
        <taxon>Dikarya</taxon>
        <taxon>Ascomycota</taxon>
        <taxon>Pezizomycotina</taxon>
        <taxon>Sordariomycetes</taxon>
        <taxon>Hypocreomycetidae</taxon>
        <taxon>Hypocreales</taxon>
        <taxon>Nectriaceae</taxon>
        <taxon>Fusarium</taxon>
        <taxon>Fusarium solani species complex</taxon>
    </lineage>
</organism>
<dbReference type="InterPro" id="IPR036864">
    <property type="entry name" value="Zn2-C6_fun-type_DNA-bd_sf"/>
</dbReference>
<dbReference type="EMBL" id="MIKF01000197">
    <property type="protein sequence ID" value="RTE75109.1"/>
    <property type="molecule type" value="Genomic_DNA"/>
</dbReference>
<name>A0A430LHA4_9HYPO</name>
<keyword evidence="3" id="KW-0805">Transcription regulation</keyword>
<keyword evidence="8" id="KW-1185">Reference proteome</keyword>
<protein>
    <recommendedName>
        <fullName evidence="6">Zn(2)-C6 fungal-type domain-containing protein</fullName>
    </recommendedName>
</protein>
<dbReference type="SMART" id="SM00066">
    <property type="entry name" value="GAL4"/>
    <property type="match status" value="1"/>
</dbReference>
<keyword evidence="2" id="KW-0862">Zinc</keyword>
<proteinExistence type="predicted"/>
<keyword evidence="5" id="KW-0539">Nucleus</keyword>
<dbReference type="Proteomes" id="UP000287124">
    <property type="component" value="Unassembled WGS sequence"/>
</dbReference>
<evidence type="ECO:0000313" key="8">
    <source>
        <dbReference type="Proteomes" id="UP000287124"/>
    </source>
</evidence>
<dbReference type="PANTHER" id="PTHR47660">
    <property type="entry name" value="TRANSCRIPTION FACTOR WITH C2H2 AND ZN(2)-CYS(6) DNA BINDING DOMAIN (EUROFUNG)-RELATED-RELATED"/>
    <property type="match status" value="1"/>
</dbReference>
<keyword evidence="1" id="KW-0479">Metal-binding</keyword>
<dbReference type="CDD" id="cd00067">
    <property type="entry name" value="GAL4"/>
    <property type="match status" value="1"/>
</dbReference>
<gene>
    <name evidence="7" type="ORF">BHE90_010435</name>
</gene>